<protein>
    <submittedName>
        <fullName evidence="1">Uncharacterized protein</fullName>
    </submittedName>
</protein>
<dbReference type="AlphaFoldDB" id="A0A9W5VWQ6"/>
<dbReference type="OrthoDB" id="3267664at2"/>
<dbReference type="EMBL" id="AGWN01000001">
    <property type="protein sequence ID" value="EPD31267.1"/>
    <property type="molecule type" value="Genomic_DNA"/>
</dbReference>
<gene>
    <name evidence="1" type="ORF">HMPREF9238_01035</name>
</gene>
<sequence>MDAIFEAEAGLQALDLAISYAAGVRMDWDGEAARAANAQLSAHIGQLVELRHRLFDARQAAIAARMDYYAQMSAACLGVL</sequence>
<dbReference type="RefSeq" id="WP_016444378.1">
    <property type="nucleotide sequence ID" value="NZ_KE150266.1"/>
</dbReference>
<keyword evidence="2" id="KW-1185">Reference proteome</keyword>
<name>A0A9W5VWQ6_9ACTO</name>
<proteinExistence type="predicted"/>
<accession>A0A9W5VWQ6</accession>
<evidence type="ECO:0000313" key="2">
    <source>
        <dbReference type="Proteomes" id="UP000014387"/>
    </source>
</evidence>
<organism evidence="1 2">
    <name type="scientific">Gleimia europaea ACS-120-V-Col10b</name>
    <dbReference type="NCBI Taxonomy" id="883069"/>
    <lineage>
        <taxon>Bacteria</taxon>
        <taxon>Bacillati</taxon>
        <taxon>Actinomycetota</taxon>
        <taxon>Actinomycetes</taxon>
        <taxon>Actinomycetales</taxon>
        <taxon>Actinomycetaceae</taxon>
        <taxon>Gleimia</taxon>
    </lineage>
</organism>
<comment type="caution">
    <text evidence="1">The sequence shown here is derived from an EMBL/GenBank/DDBJ whole genome shotgun (WGS) entry which is preliminary data.</text>
</comment>
<evidence type="ECO:0000313" key="1">
    <source>
        <dbReference type="EMBL" id="EPD31267.1"/>
    </source>
</evidence>
<dbReference type="Proteomes" id="UP000014387">
    <property type="component" value="Unassembled WGS sequence"/>
</dbReference>
<reference evidence="1 2" key="1">
    <citation type="submission" date="2013-05" db="EMBL/GenBank/DDBJ databases">
        <title>The Genome Sequence of Actinomyces europaeus ACS-120-V-COL10B.</title>
        <authorList>
            <consortium name="The Broad Institute Genomics Platform"/>
            <person name="Earl A."/>
            <person name="Ward D."/>
            <person name="Feldgarden M."/>
            <person name="Gevers D."/>
            <person name="Saerens B."/>
            <person name="Vaneechoutte M."/>
            <person name="Walker B."/>
            <person name="Young S."/>
            <person name="Zeng Q."/>
            <person name="Gargeya S."/>
            <person name="Fitzgerald M."/>
            <person name="Haas B."/>
            <person name="Abouelleil A."/>
            <person name="Allen A.W."/>
            <person name="Alvarado L."/>
            <person name="Arachchi H.M."/>
            <person name="Berlin A.M."/>
            <person name="Chapman S.B."/>
            <person name="Gainer-Dewar J."/>
            <person name="Goldberg J."/>
            <person name="Griggs A."/>
            <person name="Gujja S."/>
            <person name="Hansen M."/>
            <person name="Howarth C."/>
            <person name="Imamovic A."/>
            <person name="Ireland A."/>
            <person name="Larimer J."/>
            <person name="McCowan C."/>
            <person name="Murphy C."/>
            <person name="Pearson M."/>
            <person name="Poon T.W."/>
            <person name="Priest M."/>
            <person name="Roberts A."/>
            <person name="Saif S."/>
            <person name="Shea T."/>
            <person name="Sisk P."/>
            <person name="Sykes S."/>
            <person name="Wortman J."/>
            <person name="Nusbaum C."/>
            <person name="Birren B."/>
        </authorList>
    </citation>
    <scope>NUCLEOTIDE SEQUENCE [LARGE SCALE GENOMIC DNA]</scope>
    <source>
        <strain evidence="1 2">ACS-120-V-Col10b</strain>
    </source>
</reference>